<gene>
    <name evidence="7" type="ORF">PHYBLDRAFT_165165</name>
</gene>
<dbReference type="Gene3D" id="1.25.10.10">
    <property type="entry name" value="Leucine-rich Repeat Variant"/>
    <property type="match status" value="1"/>
</dbReference>
<dbReference type="PANTHER" id="PTHR47093">
    <property type="entry name" value="PROTEIN JSN1-RELATED"/>
    <property type="match status" value="1"/>
</dbReference>
<feature type="domain" description="RRM" evidence="5">
    <location>
        <begin position="251"/>
        <end position="323"/>
    </location>
</feature>
<dbReference type="RefSeq" id="XP_018294681.1">
    <property type="nucleotide sequence ID" value="XM_018435172.1"/>
</dbReference>
<keyword evidence="2" id="KW-0694">RNA-binding</keyword>
<dbReference type="STRING" id="763407.A0A163AYT7"/>
<dbReference type="VEuPathDB" id="FungiDB:PHYBLDRAFT_165165"/>
<feature type="repeat" description="Pumilio" evidence="3">
    <location>
        <begin position="535"/>
        <end position="573"/>
    </location>
</feature>
<feature type="compositionally biased region" description="Polar residues" evidence="4">
    <location>
        <begin position="1"/>
        <end position="13"/>
    </location>
</feature>
<feature type="region of interest" description="Disordered" evidence="4">
    <location>
        <begin position="1"/>
        <end position="22"/>
    </location>
</feature>
<evidence type="ECO:0000313" key="7">
    <source>
        <dbReference type="EMBL" id="OAD76641.1"/>
    </source>
</evidence>
<dbReference type="SUPFAM" id="SSF48371">
    <property type="entry name" value="ARM repeat"/>
    <property type="match status" value="1"/>
</dbReference>
<dbReference type="PROSITE" id="PS50303">
    <property type="entry name" value="PUM_HD"/>
    <property type="match status" value="1"/>
</dbReference>
<keyword evidence="1" id="KW-0677">Repeat</keyword>
<dbReference type="Proteomes" id="UP000077315">
    <property type="component" value="Unassembled WGS sequence"/>
</dbReference>
<dbReference type="InterPro" id="IPR011989">
    <property type="entry name" value="ARM-like"/>
</dbReference>
<dbReference type="AlphaFoldDB" id="A0A163AYT7"/>
<feature type="repeat" description="Pumilio" evidence="3">
    <location>
        <begin position="461"/>
        <end position="500"/>
    </location>
</feature>
<dbReference type="SMART" id="SM00025">
    <property type="entry name" value="Pumilio"/>
    <property type="match status" value="5"/>
</dbReference>
<dbReference type="PANTHER" id="PTHR47093:SF1">
    <property type="entry name" value="PROTEIN JSN1-RELATED"/>
    <property type="match status" value="1"/>
</dbReference>
<dbReference type="GO" id="GO:0000288">
    <property type="term" value="P:nuclear-transcribed mRNA catabolic process, deadenylation-dependent decay"/>
    <property type="evidence" value="ECO:0007669"/>
    <property type="project" value="TreeGrafter"/>
</dbReference>
<sequence length="768" mass="85872">MDNTKGTQGTNPYFPTPPLSSRHLSLDLSDSPVSFNSSRNRSLNLNCTKNQPESLWPTSVTKRSSMVGDRRFGTRLIPDPGRPRAISLDVSMRPEFAPSSSASYYCRTSLPFESHQQSESMATIVSSIPRPFYQLYKKSVLNPIVQEERLESPTPTPTPTRSLWLGNISSSVTAPDIAAIFDCYGPIESIRIIFDRECAFVNFAKVEDAIEARSHFQPQADDPRLGHVKLGFGNPENPIPLHEPPARQPTRALWIGNIPSTITPTMLYSVFAPFGPIQSVRILGHRNCGFVNFQDQQDAQAAKSGLTNKELFGCAIRLGYAKAPSCMTGSEDQNNRSDSSLPSNDPNTLIVANNGSPASLPLSVEADHQDIIRMLSFPSSCLALCVNFVANNDNNDDDTNTNTNTNKMISENERCTRRFKYSSFIPAAPEFGQLRQVDTGHLRDVRRRLDTGQVSTDELEELATMCLEDFIALCSDPIGNMIVQHIFERCCESTRTFLLEMTIPHLASIGVHKNGTWAAQKIIETAFLPEKVCASIKPFVPLLLLDQFGNYVVQCCLGLGPDYNQFIFDAIVDTCWEISQGRFGARAVRATLENPQTTMEQQIYVAAALIQHSLSLITNPNGSLLLIWLLDNSEISRRYSAVVPRLLPNIGRLCSHKLASLTILKIIYQDQDIDARQLLLDRLFYDDQNPQVNQILVDQVHGVGFIQRLLSSSLDLSERRRIADHVWLAMLKNELYQIQGYKRLLEEISMLGVIHPLFEQEDFSNKSL</sequence>
<dbReference type="PROSITE" id="PS50102">
    <property type="entry name" value="RRM"/>
    <property type="match status" value="2"/>
</dbReference>
<keyword evidence="8" id="KW-1185">Reference proteome</keyword>
<dbReference type="InterPro" id="IPR033133">
    <property type="entry name" value="PUM-HD"/>
</dbReference>
<dbReference type="Pfam" id="PF00806">
    <property type="entry name" value="PUF"/>
    <property type="match status" value="2"/>
</dbReference>
<evidence type="ECO:0000313" key="8">
    <source>
        <dbReference type="Proteomes" id="UP000077315"/>
    </source>
</evidence>
<evidence type="ECO:0000259" key="5">
    <source>
        <dbReference type="PROSITE" id="PS50102"/>
    </source>
</evidence>
<evidence type="ECO:0000256" key="1">
    <source>
        <dbReference type="ARBA" id="ARBA00022737"/>
    </source>
</evidence>
<dbReference type="Pfam" id="PF00076">
    <property type="entry name" value="RRM_1"/>
    <property type="match status" value="2"/>
</dbReference>
<dbReference type="InterPro" id="IPR016024">
    <property type="entry name" value="ARM-type_fold"/>
</dbReference>
<dbReference type="OrthoDB" id="2017782at2759"/>
<evidence type="ECO:0000256" key="4">
    <source>
        <dbReference type="SAM" id="MobiDB-lite"/>
    </source>
</evidence>
<name>A0A163AYT7_PHYB8</name>
<dbReference type="InterPro" id="IPR001313">
    <property type="entry name" value="Pumilio_RNA-bd_rpt"/>
</dbReference>
<dbReference type="FunCoup" id="A0A163AYT7">
    <property type="interactions" value="9"/>
</dbReference>
<dbReference type="InterPro" id="IPR035979">
    <property type="entry name" value="RBD_domain_sf"/>
</dbReference>
<dbReference type="InterPro" id="IPR052645">
    <property type="entry name" value="Pumilio_domain_protein"/>
</dbReference>
<evidence type="ECO:0008006" key="9">
    <source>
        <dbReference type="Google" id="ProtNLM"/>
    </source>
</evidence>
<organism evidence="7 8">
    <name type="scientific">Phycomyces blakesleeanus (strain ATCC 8743b / DSM 1359 / FGSC 10004 / NBRC 33097 / NRRL 1555)</name>
    <dbReference type="NCBI Taxonomy" id="763407"/>
    <lineage>
        <taxon>Eukaryota</taxon>
        <taxon>Fungi</taxon>
        <taxon>Fungi incertae sedis</taxon>
        <taxon>Mucoromycota</taxon>
        <taxon>Mucoromycotina</taxon>
        <taxon>Mucoromycetes</taxon>
        <taxon>Mucorales</taxon>
        <taxon>Phycomycetaceae</taxon>
        <taxon>Phycomyces</taxon>
    </lineage>
</organism>
<dbReference type="InParanoid" id="A0A163AYT7"/>
<evidence type="ECO:0000259" key="6">
    <source>
        <dbReference type="PROSITE" id="PS50303"/>
    </source>
</evidence>
<dbReference type="SUPFAM" id="SSF54928">
    <property type="entry name" value="RNA-binding domain, RBD"/>
    <property type="match status" value="2"/>
</dbReference>
<feature type="domain" description="PUM-HD" evidence="6">
    <location>
        <begin position="400"/>
        <end position="752"/>
    </location>
</feature>
<dbReference type="InterPro" id="IPR012677">
    <property type="entry name" value="Nucleotide-bd_a/b_plait_sf"/>
</dbReference>
<proteinExistence type="predicted"/>
<feature type="domain" description="RRM" evidence="5">
    <location>
        <begin position="161"/>
        <end position="235"/>
    </location>
</feature>
<dbReference type="SMART" id="SM00360">
    <property type="entry name" value="RRM"/>
    <property type="match status" value="2"/>
</dbReference>
<dbReference type="EMBL" id="KV440975">
    <property type="protein sequence ID" value="OAD76641.1"/>
    <property type="molecule type" value="Genomic_DNA"/>
</dbReference>
<dbReference type="GO" id="GO:0003723">
    <property type="term" value="F:RNA binding"/>
    <property type="evidence" value="ECO:0007669"/>
    <property type="project" value="UniProtKB-UniRule"/>
</dbReference>
<evidence type="ECO:0000256" key="3">
    <source>
        <dbReference type="PROSITE-ProRule" id="PRU00317"/>
    </source>
</evidence>
<accession>A0A163AYT7</accession>
<evidence type="ECO:0000256" key="2">
    <source>
        <dbReference type="PROSITE-ProRule" id="PRU00176"/>
    </source>
</evidence>
<dbReference type="PROSITE" id="PS50302">
    <property type="entry name" value="PUM"/>
    <property type="match status" value="2"/>
</dbReference>
<dbReference type="Gene3D" id="3.30.70.330">
    <property type="match status" value="2"/>
</dbReference>
<protein>
    <recommendedName>
        <fullName evidence="9">PUM-HD domain-containing protein</fullName>
    </recommendedName>
</protein>
<reference evidence="8" key="1">
    <citation type="submission" date="2015-06" db="EMBL/GenBank/DDBJ databases">
        <title>Expansion of signal transduction pathways in fungi by whole-genome duplication.</title>
        <authorList>
            <consortium name="DOE Joint Genome Institute"/>
            <person name="Corrochano L.M."/>
            <person name="Kuo A."/>
            <person name="Marcet-Houben M."/>
            <person name="Polaino S."/>
            <person name="Salamov A."/>
            <person name="Villalobos J.M."/>
            <person name="Alvarez M.I."/>
            <person name="Avalos J."/>
            <person name="Benito E.P."/>
            <person name="Benoit I."/>
            <person name="Burger G."/>
            <person name="Camino L.P."/>
            <person name="Canovas D."/>
            <person name="Cerda-Olmedo E."/>
            <person name="Cheng J.-F."/>
            <person name="Dominguez A."/>
            <person name="Elias M."/>
            <person name="Eslava A.P."/>
            <person name="Glaser F."/>
            <person name="Grimwood J."/>
            <person name="Gutierrez G."/>
            <person name="Heitman J."/>
            <person name="Henrissat B."/>
            <person name="Iturriaga E.A."/>
            <person name="Lang B.F."/>
            <person name="Lavin J.L."/>
            <person name="Lee S."/>
            <person name="Li W."/>
            <person name="Lindquist E."/>
            <person name="Lopez-Garcia S."/>
            <person name="Luque E.M."/>
            <person name="Marcos A.T."/>
            <person name="Martin J."/>
            <person name="McCluskey K."/>
            <person name="Medina H.R."/>
            <person name="Miralles-Duran A."/>
            <person name="Miyazaki A."/>
            <person name="Munoz-Torres E."/>
            <person name="Oguiza J.A."/>
            <person name="Ohm R."/>
            <person name="Olmedo M."/>
            <person name="Orejas M."/>
            <person name="Ortiz-Castellanos L."/>
            <person name="Pisabarro A.G."/>
            <person name="Rodriguez-Romero J."/>
            <person name="Ruiz-Herrera J."/>
            <person name="Ruiz-Vazquez R."/>
            <person name="Sanz C."/>
            <person name="Schackwitz W."/>
            <person name="Schmutz J."/>
            <person name="Shahriari M."/>
            <person name="Shelest E."/>
            <person name="Silva-Franco F."/>
            <person name="Soanes D."/>
            <person name="Syed K."/>
            <person name="Tagua V.G."/>
            <person name="Talbot N.J."/>
            <person name="Thon M."/>
            <person name="De vries R.P."/>
            <person name="Wiebenga A."/>
            <person name="Yadav J.S."/>
            <person name="Braun E.L."/>
            <person name="Baker S."/>
            <person name="Garre V."/>
            <person name="Horwitz B."/>
            <person name="Torres-Martinez S."/>
            <person name="Idnurm A."/>
            <person name="Herrera-Estrella A."/>
            <person name="Gabaldon T."/>
            <person name="Grigoriev I.V."/>
        </authorList>
    </citation>
    <scope>NUCLEOTIDE SEQUENCE [LARGE SCALE GENOMIC DNA]</scope>
    <source>
        <strain evidence="8">NRRL 1555(-)</strain>
    </source>
</reference>
<feature type="region of interest" description="Disordered" evidence="4">
    <location>
        <begin position="327"/>
        <end position="349"/>
    </location>
</feature>
<dbReference type="CDD" id="cd00590">
    <property type="entry name" value="RRM_SF"/>
    <property type="match status" value="2"/>
</dbReference>
<dbReference type="GeneID" id="28996078"/>
<dbReference type="InterPro" id="IPR000504">
    <property type="entry name" value="RRM_dom"/>
</dbReference>